<proteinExistence type="predicted"/>
<reference evidence="2 3" key="1">
    <citation type="submission" date="2023-02" db="EMBL/GenBank/DDBJ databases">
        <title>LHISI_Scaffold_Assembly.</title>
        <authorList>
            <person name="Stuart O.P."/>
            <person name="Cleave R."/>
            <person name="Magrath M.J.L."/>
            <person name="Mikheyev A.S."/>
        </authorList>
    </citation>
    <scope>NUCLEOTIDE SEQUENCE [LARGE SCALE GENOMIC DNA]</scope>
    <source>
        <strain evidence="2">Daus_M_001</strain>
        <tissue evidence="2">Leg muscle</tissue>
    </source>
</reference>
<protein>
    <submittedName>
        <fullName evidence="2">Uncharacterized protein</fullName>
    </submittedName>
</protein>
<keyword evidence="3" id="KW-1185">Reference proteome</keyword>
<feature type="compositionally biased region" description="Polar residues" evidence="1">
    <location>
        <begin position="429"/>
        <end position="454"/>
    </location>
</feature>
<comment type="caution">
    <text evidence="2">The sequence shown here is derived from an EMBL/GenBank/DDBJ whole genome shotgun (WGS) entry which is preliminary data.</text>
</comment>
<dbReference type="Proteomes" id="UP001159363">
    <property type="component" value="Chromosome 8"/>
</dbReference>
<name>A0ABQ9GTG9_9NEOP</name>
<sequence>MFTERVIEVNVTGDDKTMANFHKMEYLYTKRLWHGHVFPIPSCCYEANRICNDGSGRPAVAGGSPPRLAALQGSRRSPSYMHIAMFLLLAPAQNSIYSLCLKCRGGRAVSLLASHQGDLGSIPGQVTPDFRMWELCWTMLFVGGFSGGSPVSPAFSFWHCSIFTSITVIGSKDLDAPIPSQAQFSELSHPTQKRSSLSQRWKKLCHLPIADAFAGRVADRCCCVPKGFSDDRVDSLEEQNTSAKNHAMSAYKLSSGDDVGYGLFRVRLRNYLGRDSNPDRPSGSQLYDTEVGEYFCPGRAAEESLPQTVGEIALDPELLVLCIGSEQQQLLGRVGVIVQLAWCYGLLLTLQVLSVHLDVAPCKPPPQLSWATNIAAEPYNHRVEGVSCALTIFSVLTLNYSQFVLLLFTGILPRNCPVNTPLQRANNSNFLCPQDSSDIQTSPLRGSRPTSGESQLPRAPCRARTTQIRIQEPICDRSSTPIGRGQSSSPALVTAEEPVAVDTSSYRGQPPSRGFELLRPPPTASDDSRRSETFHFFGLRQLLQKQSTATRGSCRCRPLPLYHPGKSRSWRRCPINFP</sequence>
<gene>
    <name evidence="2" type="ORF">PR048_023184</name>
</gene>
<feature type="region of interest" description="Disordered" evidence="1">
    <location>
        <begin position="476"/>
        <end position="529"/>
    </location>
</feature>
<feature type="region of interest" description="Disordered" evidence="1">
    <location>
        <begin position="429"/>
        <end position="463"/>
    </location>
</feature>
<evidence type="ECO:0000313" key="3">
    <source>
        <dbReference type="Proteomes" id="UP001159363"/>
    </source>
</evidence>
<feature type="compositionally biased region" description="Polar residues" evidence="1">
    <location>
        <begin position="477"/>
        <end position="491"/>
    </location>
</feature>
<evidence type="ECO:0000256" key="1">
    <source>
        <dbReference type="SAM" id="MobiDB-lite"/>
    </source>
</evidence>
<dbReference type="EMBL" id="JARBHB010000009">
    <property type="protein sequence ID" value="KAJ8875289.1"/>
    <property type="molecule type" value="Genomic_DNA"/>
</dbReference>
<organism evidence="2 3">
    <name type="scientific">Dryococelus australis</name>
    <dbReference type="NCBI Taxonomy" id="614101"/>
    <lineage>
        <taxon>Eukaryota</taxon>
        <taxon>Metazoa</taxon>
        <taxon>Ecdysozoa</taxon>
        <taxon>Arthropoda</taxon>
        <taxon>Hexapoda</taxon>
        <taxon>Insecta</taxon>
        <taxon>Pterygota</taxon>
        <taxon>Neoptera</taxon>
        <taxon>Polyneoptera</taxon>
        <taxon>Phasmatodea</taxon>
        <taxon>Verophasmatodea</taxon>
        <taxon>Anareolatae</taxon>
        <taxon>Phasmatidae</taxon>
        <taxon>Eurycanthinae</taxon>
        <taxon>Dryococelus</taxon>
    </lineage>
</organism>
<accession>A0ABQ9GTG9</accession>
<evidence type="ECO:0000313" key="2">
    <source>
        <dbReference type="EMBL" id="KAJ8875289.1"/>
    </source>
</evidence>